<dbReference type="Pfam" id="PF08241">
    <property type="entry name" value="Methyltransf_11"/>
    <property type="match status" value="1"/>
</dbReference>
<sequence>MTTRIRFVLDELVPPLVRDSRWFMWPFFVLAYGTLSVRHFMDFKSMAYSMTAEEYRRFYASLGKSISRRRNTDLNEASVRFILDKLPADPDASLLDVGAGNGYLLGRLAQARPWRRIAGADVVVNKDAAGRFQIYPGMLPALPFAENEFDVVTCTHVIEHLLDVEASVKELLRITKRRLFVVVPRQRYFYYTLDEHLNFYPHIEPLLRLFQPYPVTCTVQDGDWALAIDVAGDAD</sequence>
<proteinExistence type="predicted"/>
<dbReference type="InterPro" id="IPR029063">
    <property type="entry name" value="SAM-dependent_MTases_sf"/>
</dbReference>
<keyword evidence="3" id="KW-1185">Reference proteome</keyword>
<feature type="domain" description="Methyltransferase type 11" evidence="1">
    <location>
        <begin position="95"/>
        <end position="177"/>
    </location>
</feature>
<dbReference type="GO" id="GO:0032259">
    <property type="term" value="P:methylation"/>
    <property type="evidence" value="ECO:0007669"/>
    <property type="project" value="UniProtKB-KW"/>
</dbReference>
<dbReference type="SUPFAM" id="SSF53335">
    <property type="entry name" value="S-adenosyl-L-methionine-dependent methyltransferases"/>
    <property type="match status" value="1"/>
</dbReference>
<dbReference type="RefSeq" id="WP_258857885.1">
    <property type="nucleotide sequence ID" value="NZ_JANUGV010000006.1"/>
</dbReference>
<name>A0ABT2BP42_9BURK</name>
<dbReference type="CDD" id="cd02440">
    <property type="entry name" value="AdoMet_MTases"/>
    <property type="match status" value="1"/>
</dbReference>
<gene>
    <name evidence="2" type="ORF">NX773_19145</name>
</gene>
<accession>A0ABT2BP42</accession>
<dbReference type="InterPro" id="IPR013216">
    <property type="entry name" value="Methyltransf_11"/>
</dbReference>
<evidence type="ECO:0000313" key="2">
    <source>
        <dbReference type="EMBL" id="MCS0610288.1"/>
    </source>
</evidence>
<organism evidence="2 3">
    <name type="scientific">Massilia solisilvae</name>
    <dbReference type="NCBI Taxonomy" id="1811225"/>
    <lineage>
        <taxon>Bacteria</taxon>
        <taxon>Pseudomonadati</taxon>
        <taxon>Pseudomonadota</taxon>
        <taxon>Betaproteobacteria</taxon>
        <taxon>Burkholderiales</taxon>
        <taxon>Oxalobacteraceae</taxon>
        <taxon>Telluria group</taxon>
        <taxon>Massilia</taxon>
    </lineage>
</organism>
<dbReference type="Gene3D" id="3.40.50.150">
    <property type="entry name" value="Vaccinia Virus protein VP39"/>
    <property type="match status" value="1"/>
</dbReference>
<dbReference type="GO" id="GO:0008168">
    <property type="term" value="F:methyltransferase activity"/>
    <property type="evidence" value="ECO:0007669"/>
    <property type="project" value="UniProtKB-KW"/>
</dbReference>
<keyword evidence="2" id="KW-0489">Methyltransferase</keyword>
<evidence type="ECO:0000313" key="3">
    <source>
        <dbReference type="Proteomes" id="UP001205861"/>
    </source>
</evidence>
<dbReference type="Proteomes" id="UP001205861">
    <property type="component" value="Unassembled WGS sequence"/>
</dbReference>
<protein>
    <submittedName>
        <fullName evidence="2">Class I SAM-dependent methyltransferase</fullName>
    </submittedName>
</protein>
<keyword evidence="2" id="KW-0808">Transferase</keyword>
<dbReference type="EMBL" id="JANUGV010000006">
    <property type="protein sequence ID" value="MCS0610288.1"/>
    <property type="molecule type" value="Genomic_DNA"/>
</dbReference>
<reference evidence="2 3" key="1">
    <citation type="submission" date="2022-08" db="EMBL/GenBank/DDBJ databases">
        <title>Reclassification of Massilia species as members of the genera Telluria, Duganella, Pseudoduganella, Mokoshia gen. nov. and Zemynaea gen. nov. using orthogonal and non-orthogonal genome-based approaches.</title>
        <authorList>
            <person name="Bowman J.P."/>
        </authorList>
    </citation>
    <scope>NUCLEOTIDE SEQUENCE [LARGE SCALE GENOMIC DNA]</scope>
    <source>
        <strain evidence="2 3">JCM 31607</strain>
    </source>
</reference>
<evidence type="ECO:0000259" key="1">
    <source>
        <dbReference type="Pfam" id="PF08241"/>
    </source>
</evidence>
<comment type="caution">
    <text evidence="2">The sequence shown here is derived from an EMBL/GenBank/DDBJ whole genome shotgun (WGS) entry which is preliminary data.</text>
</comment>